<proteinExistence type="predicted"/>
<organism evidence="2 3">
    <name type="scientific">Mycolicibacterium canariasense</name>
    <name type="common">Mycobacterium canariasense</name>
    <dbReference type="NCBI Taxonomy" id="228230"/>
    <lineage>
        <taxon>Bacteria</taxon>
        <taxon>Bacillati</taxon>
        <taxon>Actinomycetota</taxon>
        <taxon>Actinomycetes</taxon>
        <taxon>Mycobacteriales</taxon>
        <taxon>Mycobacteriaceae</taxon>
        <taxon>Mycolicibacterium</taxon>
    </lineage>
</organism>
<dbReference type="RefSeq" id="WP_206779542.1">
    <property type="nucleotide sequence ID" value="NZ_BCSY01000115.1"/>
</dbReference>
<name>A0A117IC50_MYCCR</name>
<evidence type="ECO:0000313" key="3">
    <source>
        <dbReference type="Proteomes" id="UP000069443"/>
    </source>
</evidence>
<reference evidence="3" key="2">
    <citation type="submission" date="2016-02" db="EMBL/GenBank/DDBJ databases">
        <title>Draft genome sequence of five rapidly growing Mycobacterium species.</title>
        <authorList>
            <person name="Katahira K."/>
            <person name="Gotou Y."/>
            <person name="Iida K."/>
            <person name="Ogura Y."/>
            <person name="Hayashi T."/>
        </authorList>
    </citation>
    <scope>NUCLEOTIDE SEQUENCE [LARGE SCALE GENOMIC DNA]</scope>
    <source>
        <strain evidence="3">JCM15298</strain>
    </source>
</reference>
<reference evidence="3" key="1">
    <citation type="journal article" date="2016" name="Genome Announc.">
        <title>Draft Genome Sequences of Five Rapidly Growing Mycobacterium Species, M. thermoresistibile, M. fortuitum subsp. acetamidolyticum, M. canariasense, M. brisbanense, and M. novocastrense.</title>
        <authorList>
            <person name="Katahira K."/>
            <person name="Ogura Y."/>
            <person name="Gotoh Y."/>
            <person name="Hayashi T."/>
        </authorList>
    </citation>
    <scope>NUCLEOTIDE SEQUENCE [LARGE SCALE GENOMIC DNA]</scope>
    <source>
        <strain evidence="3">JCM15298</strain>
    </source>
</reference>
<gene>
    <name evidence="2" type="ORF">RMCC_5893</name>
</gene>
<protein>
    <submittedName>
        <fullName evidence="2">Uncharacterized protein</fullName>
    </submittedName>
</protein>
<feature type="compositionally biased region" description="Basic and acidic residues" evidence="1">
    <location>
        <begin position="26"/>
        <end position="38"/>
    </location>
</feature>
<dbReference type="EMBL" id="BCSY01000115">
    <property type="protein sequence ID" value="GAS98928.1"/>
    <property type="molecule type" value="Genomic_DNA"/>
</dbReference>
<dbReference type="AlphaFoldDB" id="A0A117IC50"/>
<keyword evidence="3" id="KW-1185">Reference proteome</keyword>
<feature type="region of interest" description="Disordered" evidence="1">
    <location>
        <begin position="26"/>
        <end position="74"/>
    </location>
</feature>
<evidence type="ECO:0000313" key="2">
    <source>
        <dbReference type="EMBL" id="GAS98928.1"/>
    </source>
</evidence>
<accession>A0A117IC50</accession>
<dbReference type="Proteomes" id="UP000069443">
    <property type="component" value="Unassembled WGS sequence"/>
</dbReference>
<sequence>MAAEHGTRSRYNSGCRCDLCVQAERDYQRARKQAKNEQKATGGSKPSPVAVLHSPRAAAPAQEPSHSPAPAGYG</sequence>
<feature type="non-terminal residue" evidence="2">
    <location>
        <position position="74"/>
    </location>
</feature>
<comment type="caution">
    <text evidence="2">The sequence shown here is derived from an EMBL/GenBank/DDBJ whole genome shotgun (WGS) entry which is preliminary data.</text>
</comment>
<evidence type="ECO:0000256" key="1">
    <source>
        <dbReference type="SAM" id="MobiDB-lite"/>
    </source>
</evidence>